<evidence type="ECO:0000313" key="3">
    <source>
        <dbReference type="Proteomes" id="UP000504693"/>
    </source>
</evidence>
<accession>A0A7D4BMS5</accession>
<protein>
    <recommendedName>
        <fullName evidence="4">DUF4235 domain-containing protein</fullName>
    </recommendedName>
</protein>
<feature type="region of interest" description="Disordered" evidence="1">
    <location>
        <begin position="1"/>
        <end position="35"/>
    </location>
</feature>
<organism evidence="2 3">
    <name type="scientific">Erythrobacter mangrovi</name>
    <dbReference type="NCBI Taxonomy" id="2739433"/>
    <lineage>
        <taxon>Bacteria</taxon>
        <taxon>Pseudomonadati</taxon>
        <taxon>Pseudomonadota</taxon>
        <taxon>Alphaproteobacteria</taxon>
        <taxon>Sphingomonadales</taxon>
        <taxon>Erythrobacteraceae</taxon>
        <taxon>Erythrobacter/Porphyrobacter group</taxon>
        <taxon>Erythrobacter</taxon>
    </lineage>
</organism>
<dbReference type="AlphaFoldDB" id="A0A7D4BMS5"/>
<dbReference type="EMBL" id="CP053921">
    <property type="protein sequence ID" value="QKG70484.1"/>
    <property type="molecule type" value="Genomic_DNA"/>
</dbReference>
<dbReference type="RefSeq" id="WP_173212572.1">
    <property type="nucleotide sequence ID" value="NZ_CP053921.1"/>
</dbReference>
<reference evidence="2 3" key="1">
    <citation type="submission" date="2020-05" db="EMBL/GenBank/DDBJ databases">
        <title>Erythrobacter mangrovi sp. nov., isolated from rhizosphere soil of mangrove plant (Kandelia candel).</title>
        <authorList>
            <person name="Ye Y.H."/>
        </authorList>
    </citation>
    <scope>NUCLEOTIDE SEQUENCE [LARGE SCALE GENOMIC DNA]</scope>
    <source>
        <strain evidence="2 3">EB310</strain>
    </source>
</reference>
<feature type="region of interest" description="Disordered" evidence="1">
    <location>
        <begin position="115"/>
        <end position="139"/>
    </location>
</feature>
<dbReference type="KEGG" id="emv:HQR01_03390"/>
<name>A0A7D4BMS5_9SPHN</name>
<sequence length="139" mass="14983">MAKRIIKSAGKAIGRKHRRAARPEEDKRDPSEDPVSSLILADAAIRAGTYIVRRTVEKGLLRGRYGSEAAREVLANKTLGQTVLSFGLAKLATRSLPGAVIVGGGAVAKTLYDRRKARRTKGEQAADEPLPPQLPDEQS</sequence>
<evidence type="ECO:0000313" key="2">
    <source>
        <dbReference type="EMBL" id="QKG70484.1"/>
    </source>
</evidence>
<gene>
    <name evidence="2" type="ORF">HQR01_03390</name>
</gene>
<evidence type="ECO:0008006" key="4">
    <source>
        <dbReference type="Google" id="ProtNLM"/>
    </source>
</evidence>
<evidence type="ECO:0000256" key="1">
    <source>
        <dbReference type="SAM" id="MobiDB-lite"/>
    </source>
</evidence>
<feature type="compositionally biased region" description="Pro residues" evidence="1">
    <location>
        <begin position="129"/>
        <end position="139"/>
    </location>
</feature>
<dbReference type="Proteomes" id="UP000504693">
    <property type="component" value="Chromosome"/>
</dbReference>
<feature type="compositionally biased region" description="Basic and acidic residues" evidence="1">
    <location>
        <begin position="21"/>
        <end position="31"/>
    </location>
</feature>
<keyword evidence="3" id="KW-1185">Reference proteome</keyword>
<proteinExistence type="predicted"/>